<accession>A0A968GDJ8</accession>
<protein>
    <recommendedName>
        <fullName evidence="3">RHS repeat-associated core domain-containing protein</fullName>
    </recommendedName>
</protein>
<dbReference type="Proteomes" id="UP000711995">
    <property type="component" value="Unassembled WGS sequence"/>
</dbReference>
<name>A0A968GDJ8_9SPIO</name>
<dbReference type="EMBL" id="JAATLJ010000001">
    <property type="protein sequence ID" value="NIZ41049.1"/>
    <property type="molecule type" value="Genomic_DNA"/>
</dbReference>
<proteinExistence type="predicted"/>
<evidence type="ECO:0000313" key="2">
    <source>
        <dbReference type="Proteomes" id="UP000711995"/>
    </source>
</evidence>
<dbReference type="Gene3D" id="2.180.10.10">
    <property type="entry name" value="RHS repeat-associated core"/>
    <property type="match status" value="1"/>
</dbReference>
<sequence length="241" mass="27272">MSSDPAMADGLNWYRYANNNPIMYKDPTGERLVLNNESEEDRQTVLNDINQYSLTQYKLDENNELVKDKDATKRVELEESTRKKAGLSSLHSKSYSKQIDMIRKSKNTLYIRIAESDKEMLDMNEVTAISRAGGGYTDVDSATGNVQVAISREGPEGNALSILNKDGSGYLDLDRGQILIHEIMGHAAPFIEYNGNSTKGREINAIEEDNKVRREIGLEERYAEPNHIAYYPHIRRKHSIG</sequence>
<dbReference type="AlphaFoldDB" id="A0A968GDJ8"/>
<reference evidence="1 2" key="1">
    <citation type="submission" date="2020-03" db="EMBL/GenBank/DDBJ databases">
        <title>Spirochaetal bacteria isolated from arthropods constitute a novel genus Entomospira genus novum within the order Spirochaetales.</title>
        <authorList>
            <person name="Grana-Miraglia L."/>
            <person name="Sikutova S."/>
            <person name="Fingerle V."/>
            <person name="Sing A."/>
            <person name="Castillo-Ramirez S."/>
            <person name="Margos G."/>
            <person name="Rudolf I."/>
        </authorList>
    </citation>
    <scope>NUCLEOTIDE SEQUENCE [LARGE SCALE GENOMIC DNA]</scope>
    <source>
        <strain evidence="1 2">BR193</strain>
    </source>
</reference>
<keyword evidence="2" id="KW-1185">Reference proteome</keyword>
<gene>
    <name evidence="1" type="ORF">HCT14_05985</name>
</gene>
<comment type="caution">
    <text evidence="1">The sequence shown here is derived from an EMBL/GenBank/DDBJ whole genome shotgun (WGS) entry which is preliminary data.</text>
</comment>
<evidence type="ECO:0008006" key="3">
    <source>
        <dbReference type="Google" id="ProtNLM"/>
    </source>
</evidence>
<organism evidence="1 2">
    <name type="scientific">Entomospira entomophila</name>
    <dbReference type="NCBI Taxonomy" id="2719988"/>
    <lineage>
        <taxon>Bacteria</taxon>
        <taxon>Pseudomonadati</taxon>
        <taxon>Spirochaetota</taxon>
        <taxon>Spirochaetia</taxon>
        <taxon>Spirochaetales</taxon>
        <taxon>Spirochaetaceae</taxon>
        <taxon>Entomospira</taxon>
    </lineage>
</organism>
<evidence type="ECO:0000313" key="1">
    <source>
        <dbReference type="EMBL" id="NIZ41049.1"/>
    </source>
</evidence>